<dbReference type="Pfam" id="PF00512">
    <property type="entry name" value="HisKA"/>
    <property type="match status" value="1"/>
</dbReference>
<dbReference type="InterPro" id="IPR001610">
    <property type="entry name" value="PAC"/>
</dbReference>
<dbReference type="InterPro" id="IPR004358">
    <property type="entry name" value="Sig_transdc_His_kin-like_C"/>
</dbReference>
<accession>A0A7X1E8R0</accession>
<evidence type="ECO:0000259" key="8">
    <source>
        <dbReference type="PROSITE" id="PS50113"/>
    </source>
</evidence>
<dbReference type="PANTHER" id="PTHR43304:SF1">
    <property type="entry name" value="PAC DOMAIN-CONTAINING PROTEIN"/>
    <property type="match status" value="1"/>
</dbReference>
<dbReference type="PANTHER" id="PTHR43304">
    <property type="entry name" value="PHYTOCHROME-LIKE PROTEIN CPH1"/>
    <property type="match status" value="1"/>
</dbReference>
<dbReference type="Gene3D" id="3.30.565.10">
    <property type="entry name" value="Histidine kinase-like ATPase, C-terminal domain"/>
    <property type="match status" value="1"/>
</dbReference>
<dbReference type="SUPFAM" id="SSF55874">
    <property type="entry name" value="ATPase domain of HSP90 chaperone/DNA topoisomerase II/histidine kinase"/>
    <property type="match status" value="1"/>
</dbReference>
<feature type="domain" description="PAC" evidence="8">
    <location>
        <begin position="94"/>
        <end position="146"/>
    </location>
</feature>
<name>A0A7X1E8R0_9BACT</name>
<comment type="caution">
    <text evidence="9">The sequence shown here is derived from an EMBL/GenBank/DDBJ whole genome shotgun (WGS) entry which is preliminary data.</text>
</comment>
<evidence type="ECO:0000259" key="6">
    <source>
        <dbReference type="PROSITE" id="PS50109"/>
    </source>
</evidence>
<organism evidence="9 10">
    <name type="scientific">Pelagicoccus albus</name>
    <dbReference type="NCBI Taxonomy" id="415222"/>
    <lineage>
        <taxon>Bacteria</taxon>
        <taxon>Pseudomonadati</taxon>
        <taxon>Verrucomicrobiota</taxon>
        <taxon>Opitutia</taxon>
        <taxon>Puniceicoccales</taxon>
        <taxon>Pelagicoccaceae</taxon>
        <taxon>Pelagicoccus</taxon>
    </lineage>
</organism>
<reference evidence="9 10" key="1">
    <citation type="submission" date="2020-07" db="EMBL/GenBank/DDBJ databases">
        <authorList>
            <person name="Feng X."/>
        </authorList>
    </citation>
    <scope>NUCLEOTIDE SEQUENCE [LARGE SCALE GENOMIC DNA]</scope>
    <source>
        <strain evidence="9 10">JCM23202</strain>
    </source>
</reference>
<dbReference type="InterPro" id="IPR000700">
    <property type="entry name" value="PAS-assoc_C"/>
</dbReference>
<feature type="domain" description="PAC" evidence="8">
    <location>
        <begin position="227"/>
        <end position="279"/>
    </location>
</feature>
<dbReference type="SMART" id="SM00086">
    <property type="entry name" value="PAC"/>
    <property type="match status" value="2"/>
</dbReference>
<evidence type="ECO:0000256" key="2">
    <source>
        <dbReference type="ARBA" id="ARBA00012438"/>
    </source>
</evidence>
<dbReference type="SMART" id="SM00387">
    <property type="entry name" value="HATPase_c"/>
    <property type="match status" value="1"/>
</dbReference>
<dbReference type="Pfam" id="PF08447">
    <property type="entry name" value="PAS_3"/>
    <property type="match status" value="2"/>
</dbReference>
<dbReference type="InterPro" id="IPR036097">
    <property type="entry name" value="HisK_dim/P_sf"/>
</dbReference>
<dbReference type="PRINTS" id="PR00344">
    <property type="entry name" value="BCTRLSENSOR"/>
</dbReference>
<dbReference type="Gene3D" id="3.30.450.20">
    <property type="entry name" value="PAS domain"/>
    <property type="match status" value="2"/>
</dbReference>
<dbReference type="EC" id="2.7.13.3" evidence="2"/>
<comment type="catalytic activity">
    <reaction evidence="1">
        <text>ATP + protein L-histidine = ADP + protein N-phospho-L-histidine.</text>
        <dbReference type="EC" id="2.7.13.3"/>
    </reaction>
</comment>
<dbReference type="PROSITE" id="PS50112">
    <property type="entry name" value="PAS"/>
    <property type="match status" value="1"/>
</dbReference>
<dbReference type="InterPro" id="IPR035965">
    <property type="entry name" value="PAS-like_dom_sf"/>
</dbReference>
<dbReference type="Pfam" id="PF02518">
    <property type="entry name" value="HATPase_c"/>
    <property type="match status" value="1"/>
</dbReference>
<keyword evidence="4" id="KW-0808">Transferase</keyword>
<evidence type="ECO:0000256" key="5">
    <source>
        <dbReference type="ARBA" id="ARBA00022777"/>
    </source>
</evidence>
<dbReference type="EMBL" id="JACHVC010000012">
    <property type="protein sequence ID" value="MBC2606619.1"/>
    <property type="molecule type" value="Genomic_DNA"/>
</dbReference>
<dbReference type="AlphaFoldDB" id="A0A7X1E8R0"/>
<dbReference type="InterPro" id="IPR000014">
    <property type="entry name" value="PAS"/>
</dbReference>
<dbReference type="InterPro" id="IPR003594">
    <property type="entry name" value="HATPase_dom"/>
</dbReference>
<dbReference type="GO" id="GO:0000155">
    <property type="term" value="F:phosphorelay sensor kinase activity"/>
    <property type="evidence" value="ECO:0007669"/>
    <property type="project" value="InterPro"/>
</dbReference>
<dbReference type="CDD" id="cd00130">
    <property type="entry name" value="PAS"/>
    <property type="match status" value="2"/>
</dbReference>
<keyword evidence="10" id="KW-1185">Reference proteome</keyword>
<dbReference type="InterPro" id="IPR052162">
    <property type="entry name" value="Sensor_kinase/Photoreceptor"/>
</dbReference>
<evidence type="ECO:0000256" key="1">
    <source>
        <dbReference type="ARBA" id="ARBA00000085"/>
    </source>
</evidence>
<dbReference type="RefSeq" id="WP_185660487.1">
    <property type="nucleotide sequence ID" value="NZ_CAWPOO010000012.1"/>
</dbReference>
<dbReference type="PROSITE" id="PS50113">
    <property type="entry name" value="PAC"/>
    <property type="match status" value="2"/>
</dbReference>
<evidence type="ECO:0000313" key="9">
    <source>
        <dbReference type="EMBL" id="MBC2606619.1"/>
    </source>
</evidence>
<gene>
    <name evidence="9" type="ORF">H5P27_11255</name>
</gene>
<dbReference type="InterPro" id="IPR036890">
    <property type="entry name" value="HATPase_C_sf"/>
</dbReference>
<dbReference type="CDD" id="cd00082">
    <property type="entry name" value="HisKA"/>
    <property type="match status" value="1"/>
</dbReference>
<dbReference type="SUPFAM" id="SSF55785">
    <property type="entry name" value="PYP-like sensor domain (PAS domain)"/>
    <property type="match status" value="2"/>
</dbReference>
<evidence type="ECO:0000256" key="4">
    <source>
        <dbReference type="ARBA" id="ARBA00022679"/>
    </source>
</evidence>
<dbReference type="NCBIfam" id="TIGR00229">
    <property type="entry name" value="sensory_box"/>
    <property type="match status" value="2"/>
</dbReference>
<keyword evidence="3" id="KW-0597">Phosphoprotein</keyword>
<dbReference type="PROSITE" id="PS50109">
    <property type="entry name" value="HIS_KIN"/>
    <property type="match status" value="1"/>
</dbReference>
<keyword evidence="5" id="KW-0418">Kinase</keyword>
<feature type="domain" description="PAS" evidence="7">
    <location>
        <begin position="179"/>
        <end position="224"/>
    </location>
</feature>
<evidence type="ECO:0000256" key="3">
    <source>
        <dbReference type="ARBA" id="ARBA00022553"/>
    </source>
</evidence>
<feature type="domain" description="Histidine kinase" evidence="6">
    <location>
        <begin position="297"/>
        <end position="524"/>
    </location>
</feature>
<dbReference type="Proteomes" id="UP000526501">
    <property type="component" value="Unassembled WGS sequence"/>
</dbReference>
<evidence type="ECO:0000259" key="7">
    <source>
        <dbReference type="PROSITE" id="PS50112"/>
    </source>
</evidence>
<protein>
    <recommendedName>
        <fullName evidence="2">histidine kinase</fullName>
        <ecNumber evidence="2">2.7.13.3</ecNumber>
    </recommendedName>
</protein>
<dbReference type="SMART" id="SM00388">
    <property type="entry name" value="HisKA"/>
    <property type="match status" value="1"/>
</dbReference>
<proteinExistence type="predicted"/>
<dbReference type="InterPro" id="IPR013655">
    <property type="entry name" value="PAS_fold_3"/>
</dbReference>
<dbReference type="Gene3D" id="1.10.287.130">
    <property type="match status" value="1"/>
</dbReference>
<dbReference type="InterPro" id="IPR003661">
    <property type="entry name" value="HisK_dim/P_dom"/>
</dbReference>
<sequence>MSDHYLKQELYQLIRKDNTIFDFLQAGSLDGIWYWDIEKPENEWMSERFWEVLGYDPSLMPHSPDAWQDLINQEDLKVALDNFHRHCEDPDHPYDQVVRFRHADGSTVWIRCRGIAIRDKSGKPTRMLGAHSDITESMQQKAALKSALEESKERFQLAAEGASVGIWDWPDVEKDERWWSPRFYTLIGYELGEIVPSMEGLKYLVHPDDWKGFEGAFAETLENGTPFGVEYRLRTKDRGYRWFQGQATLVKNATGKVTRMVGSIQDVHDRREAEEELRRANARLQAVNQDLREFAYVTSHDLREPLRSISSFLQLLYQDYGGCLDEEALGYIRFARSGSLRLQSMIDGLLSYSRIDRAGSKQEAFDLFSSARQSVSELSKLIQENEAVVEFLGESPTVFGNVDQITQLFQNLIVNALKFRSEESPVVHIRSASLDCSHDGGARYLGNQSFCKIEVKDNGIGIDPEYHESIFKIFERLYPEKNHEGDGIGLALCNRIVRRHGGVMGVRSKEGEGSVFYFTLPLAVGI</sequence>
<evidence type="ECO:0000313" key="10">
    <source>
        <dbReference type="Proteomes" id="UP000526501"/>
    </source>
</evidence>
<dbReference type="InterPro" id="IPR005467">
    <property type="entry name" value="His_kinase_dom"/>
</dbReference>
<dbReference type="SUPFAM" id="SSF47384">
    <property type="entry name" value="Homodimeric domain of signal transducing histidine kinase"/>
    <property type="match status" value="1"/>
</dbReference>